<dbReference type="EMBL" id="CM035419">
    <property type="protein sequence ID" value="KAH7415615.1"/>
    <property type="molecule type" value="Genomic_DNA"/>
</dbReference>
<feature type="transmembrane region" description="Helical" evidence="1">
    <location>
        <begin position="96"/>
        <end position="118"/>
    </location>
</feature>
<dbReference type="AlphaFoldDB" id="A0A8T2TBT1"/>
<keyword evidence="1" id="KW-1133">Transmembrane helix</keyword>
<evidence type="ECO:0000313" key="2">
    <source>
        <dbReference type="EMBL" id="KAH7415615.1"/>
    </source>
</evidence>
<proteinExistence type="predicted"/>
<sequence length="144" mass="16173">MDGDRVPSRDIITRYLIRTAAIVFLVFLVSFIGVILGVVDFVFPFTKWLEASKRNDMALGYVRSQFQSKFQRALSQLNRATSTVRGRILFHSWGGASLMLLCFNLGIISGCIGVRSFIGGSQAEEQREDDLFPPSSIHGCRHDR</sequence>
<dbReference type="OrthoDB" id="5954868at2759"/>
<feature type="transmembrane region" description="Helical" evidence="1">
    <location>
        <begin position="21"/>
        <end position="43"/>
    </location>
</feature>
<gene>
    <name evidence="2" type="ORF">KP509_14G054000</name>
</gene>
<comment type="caution">
    <text evidence="2">The sequence shown here is derived from an EMBL/GenBank/DDBJ whole genome shotgun (WGS) entry which is preliminary data.</text>
</comment>
<protein>
    <submittedName>
        <fullName evidence="2">Uncharacterized protein</fullName>
    </submittedName>
</protein>
<accession>A0A8T2TBT1</accession>
<keyword evidence="3" id="KW-1185">Reference proteome</keyword>
<keyword evidence="1" id="KW-0812">Transmembrane</keyword>
<keyword evidence="1" id="KW-0472">Membrane</keyword>
<evidence type="ECO:0000313" key="3">
    <source>
        <dbReference type="Proteomes" id="UP000825935"/>
    </source>
</evidence>
<name>A0A8T2TBT1_CERRI</name>
<reference evidence="2" key="1">
    <citation type="submission" date="2021-08" db="EMBL/GenBank/DDBJ databases">
        <title>WGS assembly of Ceratopteris richardii.</title>
        <authorList>
            <person name="Marchant D.B."/>
            <person name="Chen G."/>
            <person name="Jenkins J."/>
            <person name="Shu S."/>
            <person name="Leebens-Mack J."/>
            <person name="Grimwood J."/>
            <person name="Schmutz J."/>
            <person name="Soltis P."/>
            <person name="Soltis D."/>
            <person name="Chen Z.-H."/>
        </authorList>
    </citation>
    <scope>NUCLEOTIDE SEQUENCE</scope>
    <source>
        <strain evidence="2">Whitten #5841</strain>
        <tissue evidence="2">Leaf</tissue>
    </source>
</reference>
<dbReference type="Proteomes" id="UP000825935">
    <property type="component" value="Chromosome 14"/>
</dbReference>
<organism evidence="2 3">
    <name type="scientific">Ceratopteris richardii</name>
    <name type="common">Triangle waterfern</name>
    <dbReference type="NCBI Taxonomy" id="49495"/>
    <lineage>
        <taxon>Eukaryota</taxon>
        <taxon>Viridiplantae</taxon>
        <taxon>Streptophyta</taxon>
        <taxon>Embryophyta</taxon>
        <taxon>Tracheophyta</taxon>
        <taxon>Polypodiopsida</taxon>
        <taxon>Polypodiidae</taxon>
        <taxon>Polypodiales</taxon>
        <taxon>Pteridineae</taxon>
        <taxon>Pteridaceae</taxon>
        <taxon>Parkerioideae</taxon>
        <taxon>Ceratopteris</taxon>
    </lineage>
</organism>
<evidence type="ECO:0000256" key="1">
    <source>
        <dbReference type="SAM" id="Phobius"/>
    </source>
</evidence>